<dbReference type="InterPro" id="IPR013762">
    <property type="entry name" value="Integrase-like_cat_sf"/>
</dbReference>
<protein>
    <submittedName>
        <fullName evidence="12">Site-specific integrase</fullName>
    </submittedName>
</protein>
<gene>
    <name evidence="12" type="ORF">HER31_06670</name>
</gene>
<dbReference type="PROSITE" id="PS51900">
    <property type="entry name" value="CB"/>
    <property type="match status" value="1"/>
</dbReference>
<evidence type="ECO:0000259" key="10">
    <source>
        <dbReference type="PROSITE" id="PS51898"/>
    </source>
</evidence>
<comment type="subcellular location">
    <subcellularLocation>
        <location evidence="1">Cytoplasm</location>
    </subcellularLocation>
</comment>
<dbReference type="Pfam" id="PF00589">
    <property type="entry name" value="Phage_integrase"/>
    <property type="match status" value="1"/>
</dbReference>
<dbReference type="Gene3D" id="1.10.150.130">
    <property type="match status" value="1"/>
</dbReference>
<sequence>MTSRLEPSPLFDTIKHFEQTNSDINQRITAITLEGVDDAGLLYELAIDWLLEQKHSENNFKTHRSELTTFLIWCWHVEQLKVEQVDRRLLTRYLDFCQSPPPEWIAYRNVAQFKGKEERLPNRDWRPFLGKTDNGIPQPYRLSASAIKTKLALLSAFFNYLIEMDYSERNPAASLLRSGRFKGNARHSGVPEDDEQMKSFTDLQWSYVMQYAQQSAAQNIADFARSRFLVTLLYSCYLRISEVAARPGFSPVMGQFRRDSKTGVWGFFVPLSKGGKSRTVALSDEMLDALKQYRTELGLPELPAPRDSTPLFVRHKAAGRGREQGVRHANLGVRQLRDLVDAVISGGADLAMTDGFDQDAREMRQLSAHSLRHTGISHDINLQRRPLSHVQADAGHDSIDTTSKYLHTSRVERHQTAKSKPLDHLN</sequence>
<dbReference type="KEGG" id="fes:HER31_06670"/>
<dbReference type="GO" id="GO:0003677">
    <property type="term" value="F:DNA binding"/>
    <property type="evidence" value="ECO:0007669"/>
    <property type="project" value="UniProtKB-UniRule"/>
</dbReference>
<dbReference type="PANTHER" id="PTHR30349:SF77">
    <property type="entry name" value="TYROSINE RECOMBINASE XERC"/>
    <property type="match status" value="1"/>
</dbReference>
<dbReference type="InterPro" id="IPR002104">
    <property type="entry name" value="Integrase_catalytic"/>
</dbReference>
<evidence type="ECO:0000313" key="13">
    <source>
        <dbReference type="Proteomes" id="UP000501602"/>
    </source>
</evidence>
<dbReference type="InterPro" id="IPR011010">
    <property type="entry name" value="DNA_brk_join_enz"/>
</dbReference>
<name>A0A6H1UED6_9GAMM</name>
<evidence type="ECO:0000256" key="5">
    <source>
        <dbReference type="ARBA" id="ARBA00022908"/>
    </source>
</evidence>
<feature type="domain" description="Core-binding (CB)" evidence="11">
    <location>
        <begin position="40"/>
        <end position="162"/>
    </location>
</feature>
<dbReference type="PANTHER" id="PTHR30349">
    <property type="entry name" value="PHAGE INTEGRASE-RELATED"/>
    <property type="match status" value="1"/>
</dbReference>
<organism evidence="12 13">
    <name type="scientific">Ferrimonas lipolytica</name>
    <dbReference type="NCBI Taxonomy" id="2724191"/>
    <lineage>
        <taxon>Bacteria</taxon>
        <taxon>Pseudomonadati</taxon>
        <taxon>Pseudomonadota</taxon>
        <taxon>Gammaproteobacteria</taxon>
        <taxon>Alteromonadales</taxon>
        <taxon>Ferrimonadaceae</taxon>
        <taxon>Ferrimonas</taxon>
    </lineage>
</organism>
<dbReference type="GO" id="GO:0006310">
    <property type="term" value="P:DNA recombination"/>
    <property type="evidence" value="ECO:0007669"/>
    <property type="project" value="UniProtKB-KW"/>
</dbReference>
<feature type="domain" description="Tyr recombinase" evidence="10">
    <location>
        <begin position="195"/>
        <end position="418"/>
    </location>
</feature>
<reference evidence="12 13" key="1">
    <citation type="submission" date="2020-04" db="EMBL/GenBank/DDBJ databases">
        <title>Ferrimonas sp. S7 isolated from sea water.</title>
        <authorList>
            <person name="Bae S.S."/>
            <person name="Baek K."/>
        </authorList>
    </citation>
    <scope>NUCLEOTIDE SEQUENCE [LARGE SCALE GENOMIC DNA]</scope>
    <source>
        <strain evidence="12 13">S7</strain>
    </source>
</reference>
<accession>A0A6H1UED6</accession>
<keyword evidence="7" id="KW-0233">DNA recombination</keyword>
<keyword evidence="6 9" id="KW-0238">DNA-binding</keyword>
<dbReference type="GO" id="GO:0005737">
    <property type="term" value="C:cytoplasm"/>
    <property type="evidence" value="ECO:0007669"/>
    <property type="project" value="UniProtKB-SubCell"/>
</dbReference>
<evidence type="ECO:0000259" key="11">
    <source>
        <dbReference type="PROSITE" id="PS51900"/>
    </source>
</evidence>
<proteinExistence type="predicted"/>
<evidence type="ECO:0000256" key="6">
    <source>
        <dbReference type="ARBA" id="ARBA00023125"/>
    </source>
</evidence>
<dbReference type="GO" id="GO:0007059">
    <property type="term" value="P:chromosome segregation"/>
    <property type="evidence" value="ECO:0007669"/>
    <property type="project" value="UniProtKB-KW"/>
</dbReference>
<dbReference type="InterPro" id="IPR050090">
    <property type="entry name" value="Tyrosine_recombinase_XerCD"/>
</dbReference>
<dbReference type="CDD" id="cd00397">
    <property type="entry name" value="DNA_BRE_C"/>
    <property type="match status" value="1"/>
</dbReference>
<dbReference type="GO" id="GO:0015074">
    <property type="term" value="P:DNA integration"/>
    <property type="evidence" value="ECO:0007669"/>
    <property type="project" value="UniProtKB-KW"/>
</dbReference>
<evidence type="ECO:0000256" key="3">
    <source>
        <dbReference type="ARBA" id="ARBA00022618"/>
    </source>
</evidence>
<evidence type="ECO:0000256" key="9">
    <source>
        <dbReference type="PROSITE-ProRule" id="PRU01248"/>
    </source>
</evidence>
<keyword evidence="13" id="KW-1185">Reference proteome</keyword>
<evidence type="ECO:0000256" key="1">
    <source>
        <dbReference type="ARBA" id="ARBA00004496"/>
    </source>
</evidence>
<keyword evidence="2" id="KW-0963">Cytoplasm</keyword>
<evidence type="ECO:0000256" key="2">
    <source>
        <dbReference type="ARBA" id="ARBA00022490"/>
    </source>
</evidence>
<dbReference type="Proteomes" id="UP000501602">
    <property type="component" value="Chromosome"/>
</dbReference>
<keyword evidence="5" id="KW-0229">DNA integration</keyword>
<evidence type="ECO:0000256" key="7">
    <source>
        <dbReference type="ARBA" id="ARBA00023172"/>
    </source>
</evidence>
<dbReference type="AlphaFoldDB" id="A0A6H1UED6"/>
<dbReference type="SUPFAM" id="SSF56349">
    <property type="entry name" value="DNA breaking-rejoining enzymes"/>
    <property type="match status" value="1"/>
</dbReference>
<evidence type="ECO:0000256" key="4">
    <source>
        <dbReference type="ARBA" id="ARBA00022829"/>
    </source>
</evidence>
<dbReference type="EMBL" id="CP051180">
    <property type="protein sequence ID" value="QIZ76576.1"/>
    <property type="molecule type" value="Genomic_DNA"/>
</dbReference>
<keyword evidence="4" id="KW-0159">Chromosome partition</keyword>
<dbReference type="GO" id="GO:0051301">
    <property type="term" value="P:cell division"/>
    <property type="evidence" value="ECO:0007669"/>
    <property type="project" value="UniProtKB-KW"/>
</dbReference>
<dbReference type="RefSeq" id="WP_168659838.1">
    <property type="nucleotide sequence ID" value="NZ_CP051180.1"/>
</dbReference>
<dbReference type="InterPro" id="IPR044068">
    <property type="entry name" value="CB"/>
</dbReference>
<keyword evidence="8" id="KW-0131">Cell cycle</keyword>
<evidence type="ECO:0000256" key="8">
    <source>
        <dbReference type="ARBA" id="ARBA00023306"/>
    </source>
</evidence>
<dbReference type="InterPro" id="IPR010998">
    <property type="entry name" value="Integrase_recombinase_N"/>
</dbReference>
<dbReference type="Gene3D" id="1.10.443.10">
    <property type="entry name" value="Intergrase catalytic core"/>
    <property type="match status" value="1"/>
</dbReference>
<dbReference type="PROSITE" id="PS51898">
    <property type="entry name" value="TYR_RECOMBINASE"/>
    <property type="match status" value="1"/>
</dbReference>
<keyword evidence="3" id="KW-0132">Cell division</keyword>
<evidence type="ECO:0000313" key="12">
    <source>
        <dbReference type="EMBL" id="QIZ76576.1"/>
    </source>
</evidence>